<sequence>MSSKQDTTRVASHTEYARTRIQCLDCGQVAPVDGEGTAKQLCVRCR</sequence>
<reference evidence="1 2" key="1">
    <citation type="journal article" date="2019" name="Int. J. Syst. Evol. Microbiol.">
        <title>The Global Catalogue of Microorganisms (GCM) 10K type strain sequencing project: providing services to taxonomists for standard genome sequencing and annotation.</title>
        <authorList>
            <consortium name="The Broad Institute Genomics Platform"/>
            <consortium name="The Broad Institute Genome Sequencing Center for Infectious Disease"/>
            <person name="Wu L."/>
            <person name="Ma J."/>
        </authorList>
    </citation>
    <scope>NUCLEOTIDE SEQUENCE [LARGE SCALE GENOMIC DNA]</scope>
    <source>
        <strain evidence="1 2">GX21</strain>
    </source>
</reference>
<protein>
    <submittedName>
        <fullName evidence="1">Uncharacterized protein</fullName>
    </submittedName>
</protein>
<gene>
    <name evidence="1" type="ORF">ACFQKE_01600</name>
</gene>
<evidence type="ECO:0000313" key="2">
    <source>
        <dbReference type="Proteomes" id="UP001596434"/>
    </source>
</evidence>
<keyword evidence="2" id="KW-1185">Reference proteome</keyword>
<accession>A0ABD5ZUF2</accession>
<organism evidence="1 2">
    <name type="scientific">Haloplanus litoreus</name>
    <dbReference type="NCBI Taxonomy" id="767515"/>
    <lineage>
        <taxon>Archaea</taxon>
        <taxon>Methanobacteriati</taxon>
        <taxon>Methanobacteriota</taxon>
        <taxon>Stenosarchaea group</taxon>
        <taxon>Halobacteria</taxon>
        <taxon>Halobacteriales</taxon>
        <taxon>Haloferacaceae</taxon>
        <taxon>Haloplanus</taxon>
    </lineage>
</organism>
<proteinExistence type="predicted"/>
<dbReference type="GeneID" id="96952305"/>
<dbReference type="RefSeq" id="WP_379702174.1">
    <property type="nucleotide sequence ID" value="NZ_JBHTAT010000001.1"/>
</dbReference>
<evidence type="ECO:0000313" key="1">
    <source>
        <dbReference type="EMBL" id="MFC7254011.1"/>
    </source>
</evidence>
<name>A0ABD5ZUF2_9EURY</name>
<comment type="caution">
    <text evidence="1">The sequence shown here is derived from an EMBL/GenBank/DDBJ whole genome shotgun (WGS) entry which is preliminary data.</text>
</comment>
<dbReference type="AlphaFoldDB" id="A0ABD5ZUF2"/>
<dbReference type="EMBL" id="JBHTAT010000001">
    <property type="protein sequence ID" value="MFC7254011.1"/>
    <property type="molecule type" value="Genomic_DNA"/>
</dbReference>
<dbReference type="Proteomes" id="UP001596434">
    <property type="component" value="Unassembled WGS sequence"/>
</dbReference>